<reference evidence="2" key="1">
    <citation type="journal article" date="2018" name="Science">
        <title>Natural noncanonical protein splicing yields products with diverse ?-amino acid residues.</title>
        <authorList>
            <person name="Morinaka B.I."/>
            <person name="Lakis E."/>
            <person name="Verest M."/>
            <person name="Helf M.J."/>
            <person name="Scalvenzi T."/>
            <person name="Vagstad A.L."/>
            <person name="Sims J."/>
            <person name="Sunagawa S."/>
            <person name="Gugger M."/>
            <person name="Piel J."/>
        </authorList>
    </citation>
    <scope>NUCLEOTIDE SEQUENCE</scope>
    <source>
        <strain evidence="2">PCC 7415</strain>
    </source>
</reference>
<dbReference type="EMBL" id="MG373766">
    <property type="protein sequence ID" value="AVH79454.1"/>
    <property type="molecule type" value="Genomic_DNA"/>
</dbReference>
<feature type="transmembrane region" description="Helical" evidence="1">
    <location>
        <begin position="59"/>
        <end position="77"/>
    </location>
</feature>
<dbReference type="AlphaFoldDB" id="A0A2P0ZG88"/>
<keyword evidence="1" id="KW-1133">Transmembrane helix</keyword>
<name>A0A2P0ZG88_9CYAN</name>
<organism evidence="2">
    <name type="scientific">[Tolypothrix] sp. PCC 7415</name>
    <dbReference type="NCBI Taxonomy" id="373957"/>
    <lineage>
        <taxon>Bacteria</taxon>
        <taxon>Bacillati</taxon>
        <taxon>Cyanobacteriota</taxon>
        <taxon>Cyanophyceae</taxon>
        <taxon>Nostocales</taxon>
        <taxon>Fortieaceae</taxon>
        <taxon>Roholtiella</taxon>
    </lineage>
</organism>
<evidence type="ECO:0000313" key="2">
    <source>
        <dbReference type="EMBL" id="AVH79454.1"/>
    </source>
</evidence>
<protein>
    <submittedName>
        <fullName evidence="2">Uncharacterized protein</fullName>
    </submittedName>
</protein>
<accession>A0A2P0ZG88</accession>
<feature type="transmembrane region" description="Helical" evidence="1">
    <location>
        <begin position="12"/>
        <end position="39"/>
    </location>
</feature>
<evidence type="ECO:0000256" key="1">
    <source>
        <dbReference type="SAM" id="Phobius"/>
    </source>
</evidence>
<keyword evidence="1" id="KW-0472">Membrane</keyword>
<proteinExistence type="predicted"/>
<sequence>MNFNDFPFVMSMIALLIGMTFLILSDYIAAGVWLCYGLATFLVNKVGSSNMSNLSRPEVILAWATMVGFISLFLLQLHRDYVAR</sequence>
<keyword evidence="1" id="KW-0812">Transmembrane</keyword>